<evidence type="ECO:0000313" key="3">
    <source>
        <dbReference type="EMBL" id="WFD43966.1"/>
    </source>
</evidence>
<sequence length="155" mass="17563">MSETPTSSTLHNSSSELSSEAYTPSFLVDEFKRQGKFDQIRKRILHEFQQSEHFPGFLQQAEESMLRFVESHADRLVFRDARLRHSDLMRELDQNPLLDQLVENMSQQNSAGISAEPSKPALLGQHSSTAYDIRQQIDAMVQAEDAKRAGDSANP</sequence>
<accession>A0AAF0JL90</accession>
<dbReference type="CDD" id="cd09854">
    <property type="entry name" value="PIN_VapC-like"/>
    <property type="match status" value="1"/>
</dbReference>
<evidence type="ECO:0000313" key="4">
    <source>
        <dbReference type="Proteomes" id="UP001214628"/>
    </source>
</evidence>
<evidence type="ECO:0000259" key="2">
    <source>
        <dbReference type="Pfam" id="PF05205"/>
    </source>
</evidence>
<feature type="domain" description="BOD1/SHG1" evidence="2">
    <location>
        <begin position="27"/>
        <end position="109"/>
    </location>
</feature>
<dbReference type="Proteomes" id="UP001214628">
    <property type="component" value="Chromosome 3"/>
</dbReference>
<feature type="region of interest" description="Disordered" evidence="1">
    <location>
        <begin position="108"/>
        <end position="128"/>
    </location>
</feature>
<dbReference type="EMBL" id="CP118377">
    <property type="protein sequence ID" value="WFD43966.1"/>
    <property type="molecule type" value="Genomic_DNA"/>
</dbReference>
<feature type="region of interest" description="Disordered" evidence="1">
    <location>
        <begin position="1"/>
        <end position="20"/>
    </location>
</feature>
<keyword evidence="4" id="KW-1185">Reference proteome</keyword>
<dbReference type="AlphaFoldDB" id="A0AAF0JL90"/>
<dbReference type="Pfam" id="PF05205">
    <property type="entry name" value="COMPASS-Shg1"/>
    <property type="match status" value="1"/>
</dbReference>
<organism evidence="3 4">
    <name type="scientific">Malassezia psittaci</name>
    <dbReference type="NCBI Taxonomy" id="1821823"/>
    <lineage>
        <taxon>Eukaryota</taxon>
        <taxon>Fungi</taxon>
        <taxon>Dikarya</taxon>
        <taxon>Basidiomycota</taxon>
        <taxon>Ustilaginomycotina</taxon>
        <taxon>Malasseziomycetes</taxon>
        <taxon>Malasseziales</taxon>
        <taxon>Malasseziaceae</taxon>
        <taxon>Malassezia</taxon>
    </lineage>
</organism>
<dbReference type="InterPro" id="IPR055264">
    <property type="entry name" value="BOD1/SHG1_dom"/>
</dbReference>
<proteinExistence type="predicted"/>
<gene>
    <name evidence="3" type="ORF">MPSI1_002631</name>
</gene>
<reference evidence="3" key="1">
    <citation type="submission" date="2023-02" db="EMBL/GenBank/DDBJ databases">
        <title>Mating type loci evolution in Malassezia.</title>
        <authorList>
            <person name="Coelho M.A."/>
        </authorList>
    </citation>
    <scope>NUCLEOTIDE SEQUENCE</scope>
    <source>
        <strain evidence="3">CBS 14136</strain>
    </source>
</reference>
<name>A0AAF0JL90_9BASI</name>
<protein>
    <recommendedName>
        <fullName evidence="2">BOD1/SHG1 domain-containing protein</fullName>
    </recommendedName>
</protein>
<evidence type="ECO:0000256" key="1">
    <source>
        <dbReference type="SAM" id="MobiDB-lite"/>
    </source>
</evidence>